<evidence type="ECO:0000313" key="10">
    <source>
        <dbReference type="Proteomes" id="UP001304683"/>
    </source>
</evidence>
<dbReference type="Gene3D" id="3.40.50.1980">
    <property type="entry name" value="Nitrogenase molybdenum iron protein domain"/>
    <property type="match status" value="2"/>
</dbReference>
<feature type="compositionally biased region" description="Gly residues" evidence="6">
    <location>
        <begin position="35"/>
        <end position="50"/>
    </location>
</feature>
<evidence type="ECO:0000256" key="5">
    <source>
        <dbReference type="SAM" id="Coils"/>
    </source>
</evidence>
<dbReference type="CDD" id="cd01140">
    <property type="entry name" value="FatB"/>
    <property type="match status" value="1"/>
</dbReference>
<accession>A0ABZ0QQS7</accession>
<dbReference type="PROSITE" id="PS51257">
    <property type="entry name" value="PROKAR_LIPOPROTEIN"/>
    <property type="match status" value="1"/>
</dbReference>
<dbReference type="PANTHER" id="PTHR30532:SF28">
    <property type="entry name" value="PETROBACTIN-BINDING PROTEIN YCLQ"/>
    <property type="match status" value="1"/>
</dbReference>
<dbReference type="InterPro" id="IPR033870">
    <property type="entry name" value="FatB"/>
</dbReference>
<feature type="signal peptide" evidence="7">
    <location>
        <begin position="1"/>
        <end position="28"/>
    </location>
</feature>
<comment type="subcellular location">
    <subcellularLocation>
        <location evidence="1">Cell envelope</location>
    </subcellularLocation>
</comment>
<dbReference type="SUPFAM" id="SSF53807">
    <property type="entry name" value="Helical backbone' metal receptor"/>
    <property type="match status" value="1"/>
</dbReference>
<reference evidence="9 10" key="1">
    <citation type="submission" date="2023-08" db="EMBL/GenBank/DDBJ databases">
        <title>Genome sequence of Thermaerobacter compostii strain Ins1, a spore-forming filamentous bacterium isolated from a deep geothermal reservoir.</title>
        <authorList>
            <person name="Bregnard D."/>
            <person name="Gonzalez D."/>
            <person name="Junier P."/>
        </authorList>
    </citation>
    <scope>NUCLEOTIDE SEQUENCE [LARGE SCALE GENOMIC DNA]</scope>
    <source>
        <strain evidence="9 10">Ins1</strain>
    </source>
</reference>
<keyword evidence="10" id="KW-1185">Reference proteome</keyword>
<evidence type="ECO:0000256" key="2">
    <source>
        <dbReference type="ARBA" id="ARBA00008814"/>
    </source>
</evidence>
<feature type="region of interest" description="Disordered" evidence="6">
    <location>
        <begin position="35"/>
        <end position="57"/>
    </location>
</feature>
<evidence type="ECO:0000256" key="3">
    <source>
        <dbReference type="ARBA" id="ARBA00022448"/>
    </source>
</evidence>
<dbReference type="EMBL" id="CP132508">
    <property type="protein sequence ID" value="WPD19761.1"/>
    <property type="molecule type" value="Genomic_DNA"/>
</dbReference>
<evidence type="ECO:0000256" key="7">
    <source>
        <dbReference type="SAM" id="SignalP"/>
    </source>
</evidence>
<keyword evidence="4 7" id="KW-0732">Signal</keyword>
<evidence type="ECO:0000256" key="4">
    <source>
        <dbReference type="ARBA" id="ARBA00022729"/>
    </source>
</evidence>
<evidence type="ECO:0000313" key="9">
    <source>
        <dbReference type="EMBL" id="WPD19761.1"/>
    </source>
</evidence>
<evidence type="ECO:0000256" key="6">
    <source>
        <dbReference type="SAM" id="MobiDB-lite"/>
    </source>
</evidence>
<dbReference type="InterPro" id="IPR002491">
    <property type="entry name" value="ABC_transptr_periplasmic_BD"/>
</dbReference>
<dbReference type="RefSeq" id="WP_318751249.1">
    <property type="nucleotide sequence ID" value="NZ_CP132508.1"/>
</dbReference>
<feature type="chain" id="PRO_5047352927" evidence="7">
    <location>
        <begin position="29"/>
        <end position="342"/>
    </location>
</feature>
<gene>
    <name evidence="9" type="ORF">Q5761_03610</name>
</gene>
<keyword evidence="3" id="KW-0813">Transport</keyword>
<dbReference type="InterPro" id="IPR051313">
    <property type="entry name" value="Bact_iron-sidero_bind"/>
</dbReference>
<sequence>MVRAWVKGVALKRRVSFLLLLASLILSACGGGASNGGGSGPEEGSPGGGETAASSATAGGEGEIVVEHALGRTTVLRNPQKVVAFDFGVVDSLDRLGVQVTGVPQANVPAYLEKYKGDPYINVGSLMEPDFEAISELEPDVIFISGRQRDYYKQFQELAPTVYMAVDPSRYMDSFKENMRLLGKIFGREEQVEAELARIDEKVEALRQRVEALDARKALVVLVSDRNITVFGPKSRFGLVYDEFGFEPVDPNIEPSTHGMNVSFEYLAEKNPDFLFVIDRNSVVGGEGLPPAQQVLDNELVRGTKAFQNGNVVYLAPDVWYLAGGGLESVARMIDQVAEALK</sequence>
<feature type="domain" description="Fe/B12 periplasmic-binding" evidence="8">
    <location>
        <begin position="81"/>
        <end position="342"/>
    </location>
</feature>
<evidence type="ECO:0000259" key="8">
    <source>
        <dbReference type="PROSITE" id="PS50983"/>
    </source>
</evidence>
<organism evidence="9 10">
    <name type="scientific">Thermaerobacter composti</name>
    <dbReference type="NCBI Taxonomy" id="554949"/>
    <lineage>
        <taxon>Bacteria</taxon>
        <taxon>Bacillati</taxon>
        <taxon>Bacillota</taxon>
        <taxon>Clostridia</taxon>
        <taxon>Eubacteriales</taxon>
        <taxon>Clostridiales Family XVII. Incertae Sedis</taxon>
        <taxon>Thermaerobacter</taxon>
    </lineage>
</organism>
<comment type="similarity">
    <text evidence="2">Belongs to the bacterial solute-binding protein 8 family.</text>
</comment>
<dbReference type="PANTHER" id="PTHR30532">
    <property type="entry name" value="IRON III DICITRATE-BINDING PERIPLASMIC PROTEIN"/>
    <property type="match status" value="1"/>
</dbReference>
<dbReference type="Pfam" id="PF01497">
    <property type="entry name" value="Peripla_BP_2"/>
    <property type="match status" value="1"/>
</dbReference>
<feature type="coiled-coil region" evidence="5">
    <location>
        <begin position="189"/>
        <end position="216"/>
    </location>
</feature>
<evidence type="ECO:0000256" key="1">
    <source>
        <dbReference type="ARBA" id="ARBA00004196"/>
    </source>
</evidence>
<protein>
    <submittedName>
        <fullName evidence="9">Siderophore ABC transporter substrate-binding protein</fullName>
    </submittedName>
</protein>
<dbReference type="Proteomes" id="UP001304683">
    <property type="component" value="Chromosome"/>
</dbReference>
<keyword evidence="5" id="KW-0175">Coiled coil</keyword>
<proteinExistence type="inferred from homology"/>
<name>A0ABZ0QQS7_9FIRM</name>
<dbReference type="PROSITE" id="PS50983">
    <property type="entry name" value="FE_B12_PBP"/>
    <property type="match status" value="1"/>
</dbReference>